<comment type="cofactor">
    <cofactor evidence="1">
        <name>a divalent metal cation</name>
        <dbReference type="ChEBI" id="CHEBI:60240"/>
    </cofactor>
</comment>
<proteinExistence type="predicted"/>
<dbReference type="GO" id="GO:0003677">
    <property type="term" value="F:DNA binding"/>
    <property type="evidence" value="ECO:0007669"/>
    <property type="project" value="UniProtKB-UniRule"/>
</dbReference>
<dbReference type="GO" id="GO:0008270">
    <property type="term" value="F:zinc ion binding"/>
    <property type="evidence" value="ECO:0007669"/>
    <property type="project" value="UniProtKB-KW"/>
</dbReference>
<feature type="domain" description="THAP-type" evidence="7">
    <location>
        <begin position="1"/>
        <end position="90"/>
    </location>
</feature>
<keyword evidence="2" id="KW-0479">Metal-binding</keyword>
<evidence type="ECO:0000256" key="1">
    <source>
        <dbReference type="ARBA" id="ARBA00001968"/>
    </source>
</evidence>
<keyword evidence="5 6" id="KW-0238">DNA-binding</keyword>
<dbReference type="PANTHER" id="PTHR23080:SF144">
    <property type="entry name" value="SPINDLE AND KINETOCHORE ASSOCIATED COMPLEX SUBUNIT 3"/>
    <property type="match status" value="1"/>
</dbReference>
<evidence type="ECO:0000256" key="3">
    <source>
        <dbReference type="ARBA" id="ARBA00022771"/>
    </source>
</evidence>
<gene>
    <name evidence="8" type="ORF">RN001_001420</name>
</gene>
<evidence type="ECO:0000313" key="8">
    <source>
        <dbReference type="EMBL" id="KAK4885149.1"/>
    </source>
</evidence>
<dbReference type="AlphaFoldDB" id="A0AAN7SL80"/>
<keyword evidence="4" id="KW-0862">Zinc</keyword>
<dbReference type="Pfam" id="PF13359">
    <property type="entry name" value="DDE_Tnp_4"/>
    <property type="match status" value="1"/>
</dbReference>
<dbReference type="PROSITE" id="PS50950">
    <property type="entry name" value="ZF_THAP"/>
    <property type="match status" value="1"/>
</dbReference>
<reference evidence="9" key="1">
    <citation type="submission" date="2023-01" db="EMBL/GenBank/DDBJ databases">
        <title>Key to firefly adult light organ development and bioluminescence: homeobox transcription factors regulate luciferase expression and transportation to peroxisome.</title>
        <authorList>
            <person name="Fu X."/>
        </authorList>
    </citation>
    <scope>NUCLEOTIDE SEQUENCE [LARGE SCALE GENOMIC DNA]</scope>
</reference>
<keyword evidence="9" id="KW-1185">Reference proteome</keyword>
<evidence type="ECO:0000256" key="5">
    <source>
        <dbReference type="ARBA" id="ARBA00023125"/>
    </source>
</evidence>
<evidence type="ECO:0000256" key="6">
    <source>
        <dbReference type="PROSITE-ProRule" id="PRU00309"/>
    </source>
</evidence>
<dbReference type="PANTHER" id="PTHR23080">
    <property type="entry name" value="THAP DOMAIN PROTEIN"/>
    <property type="match status" value="1"/>
</dbReference>
<comment type="caution">
    <text evidence="8">The sequence shown here is derived from an EMBL/GenBank/DDBJ whole genome shotgun (WGS) entry which is preliminary data.</text>
</comment>
<dbReference type="InterPro" id="IPR027806">
    <property type="entry name" value="HARBI1_dom"/>
</dbReference>
<dbReference type="Pfam" id="PF05485">
    <property type="entry name" value="THAP"/>
    <property type="match status" value="1"/>
</dbReference>
<dbReference type="Proteomes" id="UP001353858">
    <property type="component" value="Unassembled WGS sequence"/>
</dbReference>
<organism evidence="8 9">
    <name type="scientific">Aquatica leii</name>
    <dbReference type="NCBI Taxonomy" id="1421715"/>
    <lineage>
        <taxon>Eukaryota</taxon>
        <taxon>Metazoa</taxon>
        <taxon>Ecdysozoa</taxon>
        <taxon>Arthropoda</taxon>
        <taxon>Hexapoda</taxon>
        <taxon>Insecta</taxon>
        <taxon>Pterygota</taxon>
        <taxon>Neoptera</taxon>
        <taxon>Endopterygota</taxon>
        <taxon>Coleoptera</taxon>
        <taxon>Polyphaga</taxon>
        <taxon>Elateriformia</taxon>
        <taxon>Elateroidea</taxon>
        <taxon>Lampyridae</taxon>
        <taxon>Luciolinae</taxon>
        <taxon>Aquatica</taxon>
    </lineage>
</organism>
<dbReference type="InterPro" id="IPR006612">
    <property type="entry name" value="THAP_Znf"/>
</dbReference>
<evidence type="ECO:0000313" key="9">
    <source>
        <dbReference type="Proteomes" id="UP001353858"/>
    </source>
</evidence>
<evidence type="ECO:0000259" key="7">
    <source>
        <dbReference type="PROSITE" id="PS50950"/>
    </source>
</evidence>
<keyword evidence="3 6" id="KW-0863">Zinc-finger</keyword>
<sequence>MTRKWCFVPKCTNTSRTAPHKIFITVPKDIKKKKLWFAAARRAISEVSEKSTLYCCEDHFNLEYDMANYMEYKLSNVRARIKEDVVPHLFITMQKETMSEPEEIIASTSGIIHKREAACQTTKLHFRKKKLRMYTGIPLNYLELIKILENKTNLKKQYIYLILYKIKSNDSFAKIGDFFGTSKSNACRIFSKGVHTLAEYMKKLIFWPSKKTIQINLPIQFRLSFSRVQSIIDCLEIEIQKPTAALQQSLSWSDYKKCNTLKYLISATPDGLINFISCGYGGRISDSALLEDCGYLEVLPENCAVMADRGFKQIEGLLNKKNCTLVRPPSVSSGKKMTAEEVVLQNALLASGFILNVL</sequence>
<dbReference type="SUPFAM" id="SSF57716">
    <property type="entry name" value="Glucocorticoid receptor-like (DNA-binding domain)"/>
    <property type="match status" value="1"/>
</dbReference>
<evidence type="ECO:0000256" key="2">
    <source>
        <dbReference type="ARBA" id="ARBA00022723"/>
    </source>
</evidence>
<accession>A0AAN7SL80</accession>
<name>A0AAN7SL80_9COLE</name>
<dbReference type="EMBL" id="JARPUR010000001">
    <property type="protein sequence ID" value="KAK4885149.1"/>
    <property type="molecule type" value="Genomic_DNA"/>
</dbReference>
<protein>
    <recommendedName>
        <fullName evidence="7">THAP-type domain-containing protein</fullName>
    </recommendedName>
</protein>
<evidence type="ECO:0000256" key="4">
    <source>
        <dbReference type="ARBA" id="ARBA00022833"/>
    </source>
</evidence>